<dbReference type="InterPro" id="IPR051459">
    <property type="entry name" value="Cytochrome_c-type_DH"/>
</dbReference>
<dbReference type="InterPro" id="IPR009056">
    <property type="entry name" value="Cyt_c-like_dom"/>
</dbReference>
<evidence type="ECO:0000313" key="7">
    <source>
        <dbReference type="Proteomes" id="UP000251692"/>
    </source>
</evidence>
<dbReference type="GO" id="GO:0020037">
    <property type="term" value="F:heme binding"/>
    <property type="evidence" value="ECO:0007669"/>
    <property type="project" value="InterPro"/>
</dbReference>
<gene>
    <name evidence="6" type="ORF">DP923_11210</name>
</gene>
<keyword evidence="2 4" id="KW-0479">Metal-binding</keyword>
<dbReference type="InterPro" id="IPR036909">
    <property type="entry name" value="Cyt_c-like_dom_sf"/>
</dbReference>
<dbReference type="Gene3D" id="1.10.760.10">
    <property type="entry name" value="Cytochrome c-like domain"/>
    <property type="match status" value="2"/>
</dbReference>
<accession>A0A364RDC7</accession>
<dbReference type="PANTHER" id="PTHR35008">
    <property type="entry name" value="BLL4482 PROTEIN-RELATED"/>
    <property type="match status" value="1"/>
</dbReference>
<dbReference type="PROSITE" id="PS51007">
    <property type="entry name" value="CYTC"/>
    <property type="match status" value="2"/>
</dbReference>
<feature type="domain" description="Cytochrome c" evidence="5">
    <location>
        <begin position="198"/>
        <end position="314"/>
    </location>
</feature>
<dbReference type="RefSeq" id="WP_112305941.1">
    <property type="nucleotide sequence ID" value="NZ_QMDV01000003.1"/>
</dbReference>
<reference evidence="6 7" key="1">
    <citation type="submission" date="2018-06" db="EMBL/GenBank/DDBJ databases">
        <authorList>
            <person name="Liu Z.-W."/>
        </authorList>
    </citation>
    <scope>NUCLEOTIDE SEQUENCE [LARGE SCALE GENOMIC DNA]</scope>
    <source>
        <strain evidence="6 7">2b14</strain>
    </source>
</reference>
<dbReference type="Pfam" id="PF00034">
    <property type="entry name" value="Cytochrom_C"/>
    <property type="match status" value="1"/>
</dbReference>
<evidence type="ECO:0000259" key="5">
    <source>
        <dbReference type="PROSITE" id="PS51007"/>
    </source>
</evidence>
<keyword evidence="7" id="KW-1185">Reference proteome</keyword>
<organism evidence="6 7">
    <name type="scientific">Pontibacter arcticus</name>
    <dbReference type="NCBI Taxonomy" id="2080288"/>
    <lineage>
        <taxon>Bacteria</taxon>
        <taxon>Pseudomonadati</taxon>
        <taxon>Bacteroidota</taxon>
        <taxon>Cytophagia</taxon>
        <taxon>Cytophagales</taxon>
        <taxon>Hymenobacteraceae</taxon>
        <taxon>Pontibacter</taxon>
    </lineage>
</organism>
<evidence type="ECO:0000256" key="3">
    <source>
        <dbReference type="ARBA" id="ARBA00023004"/>
    </source>
</evidence>
<feature type="domain" description="Cytochrome c" evidence="5">
    <location>
        <begin position="46"/>
        <end position="163"/>
    </location>
</feature>
<proteinExistence type="predicted"/>
<evidence type="ECO:0000256" key="2">
    <source>
        <dbReference type="ARBA" id="ARBA00022723"/>
    </source>
</evidence>
<dbReference type="GO" id="GO:0009055">
    <property type="term" value="F:electron transfer activity"/>
    <property type="evidence" value="ECO:0007669"/>
    <property type="project" value="InterPro"/>
</dbReference>
<dbReference type="GO" id="GO:0046872">
    <property type="term" value="F:metal ion binding"/>
    <property type="evidence" value="ECO:0007669"/>
    <property type="project" value="UniProtKB-KW"/>
</dbReference>
<dbReference type="AlphaFoldDB" id="A0A364RDC7"/>
<keyword evidence="1 4" id="KW-0349">Heme</keyword>
<protein>
    <submittedName>
        <fullName evidence="6">Cytochrome C</fullName>
    </submittedName>
</protein>
<reference evidence="6 7" key="2">
    <citation type="submission" date="2018-07" db="EMBL/GenBank/DDBJ databases">
        <title>Pontibacter sp. 2b14 genomic sequence and assembly.</title>
        <authorList>
            <person name="Du Z.-J."/>
        </authorList>
    </citation>
    <scope>NUCLEOTIDE SEQUENCE [LARGE SCALE GENOMIC DNA]</scope>
    <source>
        <strain evidence="6 7">2b14</strain>
    </source>
</reference>
<dbReference type="PANTHER" id="PTHR35008:SF8">
    <property type="entry name" value="ALCOHOL DEHYDROGENASE CYTOCHROME C SUBUNIT"/>
    <property type="match status" value="1"/>
</dbReference>
<dbReference type="OrthoDB" id="9809720at2"/>
<dbReference type="SUPFAM" id="SSF46626">
    <property type="entry name" value="Cytochrome c"/>
    <property type="match status" value="2"/>
</dbReference>
<keyword evidence="3 4" id="KW-0408">Iron</keyword>
<comment type="caution">
    <text evidence="6">The sequence shown here is derived from an EMBL/GenBank/DDBJ whole genome shotgun (WGS) entry which is preliminary data.</text>
</comment>
<dbReference type="Proteomes" id="UP000251692">
    <property type="component" value="Unassembled WGS sequence"/>
</dbReference>
<name>A0A364RDC7_9BACT</name>
<evidence type="ECO:0000313" key="6">
    <source>
        <dbReference type="EMBL" id="RAU82348.1"/>
    </source>
</evidence>
<evidence type="ECO:0000256" key="1">
    <source>
        <dbReference type="ARBA" id="ARBA00022617"/>
    </source>
</evidence>
<evidence type="ECO:0000256" key="4">
    <source>
        <dbReference type="PROSITE-ProRule" id="PRU00433"/>
    </source>
</evidence>
<sequence length="331" mass="36447">MKKLLKAAGILLVVLLTITAAGFLYFRYALPDVAAAPVIRIAKTPALVKRGEYLANHVSACVNCHATRDWSRFSGPALPGTEGRGGDKFDHNLGFPGVFYAKNITNDKETGIGNWTDGEIFRAITAGVNREGEPLFPVMPYKAYSQMSEEDVYAIISYIRTLTPVKHKVPASKADFPQNIILRAMPATPQNMEPVLDDELDKGKYLLTIAACADCHTPQKNGKLLEEKMLAGGFEFTLPSGATLQSSNITPHRDTGIGNWTEEEFISKFKSYADPAKLAGMGPDDFNSVMPWSMYAGMHEDDLKAIYKYLMSLDPIKNKVTKYKPATKSKV</sequence>
<dbReference type="EMBL" id="QMDV01000003">
    <property type="protein sequence ID" value="RAU82348.1"/>
    <property type="molecule type" value="Genomic_DNA"/>
</dbReference>